<feature type="chain" id="PRO_5015779282" description="Transporter" evidence="1">
    <location>
        <begin position="25"/>
        <end position="273"/>
    </location>
</feature>
<feature type="signal peptide" evidence="1">
    <location>
        <begin position="1"/>
        <end position="24"/>
    </location>
</feature>
<evidence type="ECO:0000313" key="3">
    <source>
        <dbReference type="Proteomes" id="UP000239532"/>
    </source>
</evidence>
<gene>
    <name evidence="2" type="ORF">BST86_02180</name>
</gene>
<comment type="caution">
    <text evidence="2">The sequence shown here is derived from an EMBL/GenBank/DDBJ whole genome shotgun (WGS) entry which is preliminary data.</text>
</comment>
<reference evidence="2 3" key="1">
    <citation type="submission" date="2016-11" db="EMBL/GenBank/DDBJ databases">
        <title>Trade-off between light-utilization and light-protection in marine flavobacteria.</title>
        <authorList>
            <person name="Kumagai Y."/>
        </authorList>
    </citation>
    <scope>NUCLEOTIDE SEQUENCE [LARGE SCALE GENOMIC DNA]</scope>
    <source>
        <strain evidence="2 3">JCM 17109</strain>
    </source>
</reference>
<dbReference type="AlphaFoldDB" id="A0A2S9WR85"/>
<organism evidence="2 3">
    <name type="scientific">Nonlabens agnitus</name>
    <dbReference type="NCBI Taxonomy" id="870484"/>
    <lineage>
        <taxon>Bacteria</taxon>
        <taxon>Pseudomonadati</taxon>
        <taxon>Bacteroidota</taxon>
        <taxon>Flavobacteriia</taxon>
        <taxon>Flavobacteriales</taxon>
        <taxon>Flavobacteriaceae</taxon>
        <taxon>Nonlabens</taxon>
    </lineage>
</organism>
<name>A0A2S9WR85_9FLAO</name>
<dbReference type="Proteomes" id="UP000239532">
    <property type="component" value="Unassembled WGS sequence"/>
</dbReference>
<protein>
    <recommendedName>
        <fullName evidence="4">Transporter</fullName>
    </recommendedName>
</protein>
<evidence type="ECO:0000256" key="1">
    <source>
        <dbReference type="SAM" id="SignalP"/>
    </source>
</evidence>
<proteinExistence type="predicted"/>
<dbReference type="EMBL" id="MQUC01000003">
    <property type="protein sequence ID" value="PRP65978.1"/>
    <property type="molecule type" value="Genomic_DNA"/>
</dbReference>
<accession>A0A2S9WR85</accession>
<dbReference type="OrthoDB" id="1413291at2"/>
<evidence type="ECO:0000313" key="2">
    <source>
        <dbReference type="EMBL" id="PRP65978.1"/>
    </source>
</evidence>
<sequence>MKTTSITILFIAFLGLSIFSKASAQGLVDGFYNGAGKLTAVLGAGYEDNPTYLAGKNELDLEKSFLNVNTFLAYGLTDRWELNLAAAYVKSDQEAGLQDARFITKFKAVEHKTNQYELSTTIAGGIAFPLTDYETEGLNAIGQRATRFPLRALLHVQKANGWFATAQAGYTPTLNPTPDSNTASLKLGVAKSSYYIDAFIDYQNSLNGRDYRGFPAPNNFRELEVDFLRAGITFYKPFGLRAGAFVNTAYTFNGRNVGLGPAVNIGLVYKTFL</sequence>
<evidence type="ECO:0008006" key="4">
    <source>
        <dbReference type="Google" id="ProtNLM"/>
    </source>
</evidence>
<keyword evidence="3" id="KW-1185">Reference proteome</keyword>
<keyword evidence="1" id="KW-0732">Signal</keyword>
<dbReference type="RefSeq" id="WP_105981838.1">
    <property type="nucleotide sequence ID" value="NZ_MQUC01000003.1"/>
</dbReference>